<dbReference type="EMBL" id="CAJOBE010012435">
    <property type="protein sequence ID" value="CAF4149233.1"/>
    <property type="molecule type" value="Genomic_DNA"/>
</dbReference>
<dbReference type="Proteomes" id="UP000663882">
    <property type="component" value="Unassembled WGS sequence"/>
</dbReference>
<dbReference type="CDD" id="cd00371">
    <property type="entry name" value="HMA"/>
    <property type="match status" value="1"/>
</dbReference>
<dbReference type="EMBL" id="CAJOAX010011653">
    <property type="protein sequence ID" value="CAF4097469.1"/>
    <property type="molecule type" value="Genomic_DNA"/>
</dbReference>
<sequence length="69" mass="7516">MDQQTEISFDANKVDQYALLSIIQRLGHSVKSINSKSVRAQLRIEGMHCNSCVSNICGAVLDLPGAINI</sequence>
<dbReference type="AlphaFoldDB" id="A0A815STB0"/>
<dbReference type="Proteomes" id="UP000663823">
    <property type="component" value="Unassembled WGS sequence"/>
</dbReference>
<reference evidence="2" key="1">
    <citation type="submission" date="2021-02" db="EMBL/GenBank/DDBJ databases">
        <authorList>
            <person name="Nowell W R."/>
        </authorList>
    </citation>
    <scope>NUCLEOTIDE SEQUENCE</scope>
</reference>
<dbReference type="InterPro" id="IPR006121">
    <property type="entry name" value="HMA_dom"/>
</dbReference>
<evidence type="ECO:0000313" key="2">
    <source>
        <dbReference type="EMBL" id="CAF1493948.1"/>
    </source>
</evidence>
<dbReference type="OrthoDB" id="10594850at2759"/>
<dbReference type="SUPFAM" id="SSF55008">
    <property type="entry name" value="HMA, heavy metal-associated domain"/>
    <property type="match status" value="1"/>
</dbReference>
<dbReference type="GO" id="GO:0046872">
    <property type="term" value="F:metal ion binding"/>
    <property type="evidence" value="ECO:0007669"/>
    <property type="project" value="InterPro"/>
</dbReference>
<gene>
    <name evidence="6" type="ORF">FNK824_LOCUS33596</name>
    <name evidence="5" type="ORF">JBS370_LOCUS33722</name>
    <name evidence="4" type="ORF">OTI717_LOCUS33987</name>
    <name evidence="2" type="ORF">RFH988_LOCUS38520</name>
    <name evidence="3" type="ORF">SEV965_LOCUS37072</name>
    <name evidence="1" type="ORF">ZHD862_LOCUS36972</name>
</gene>
<evidence type="ECO:0008006" key="8">
    <source>
        <dbReference type="Google" id="ProtNLM"/>
    </source>
</evidence>
<dbReference type="Proteomes" id="UP000663864">
    <property type="component" value="Unassembled WGS sequence"/>
</dbReference>
<evidence type="ECO:0000313" key="3">
    <source>
        <dbReference type="EMBL" id="CAF1521957.1"/>
    </source>
</evidence>
<dbReference type="Gene3D" id="3.30.70.100">
    <property type="match status" value="1"/>
</dbReference>
<dbReference type="Proteomes" id="UP000663889">
    <property type="component" value="Unassembled WGS sequence"/>
</dbReference>
<dbReference type="Proteomes" id="UP000663874">
    <property type="component" value="Unassembled WGS sequence"/>
</dbReference>
<evidence type="ECO:0000313" key="7">
    <source>
        <dbReference type="Proteomes" id="UP000663882"/>
    </source>
</evidence>
<protein>
    <recommendedName>
        <fullName evidence="8">HMA domain-containing protein</fullName>
    </recommendedName>
</protein>
<dbReference type="InterPro" id="IPR036163">
    <property type="entry name" value="HMA_dom_sf"/>
</dbReference>
<evidence type="ECO:0000313" key="6">
    <source>
        <dbReference type="EMBL" id="CAF4149233.1"/>
    </source>
</evidence>
<comment type="caution">
    <text evidence="2">The sequence shown here is derived from an EMBL/GenBank/DDBJ whole genome shotgun (WGS) entry which is preliminary data.</text>
</comment>
<evidence type="ECO:0000313" key="5">
    <source>
        <dbReference type="EMBL" id="CAF4145700.1"/>
    </source>
</evidence>
<proteinExistence type="predicted"/>
<evidence type="ECO:0000313" key="1">
    <source>
        <dbReference type="EMBL" id="CAF1490341.1"/>
    </source>
</evidence>
<dbReference type="EMBL" id="CAJNOU010007275">
    <property type="protein sequence ID" value="CAF1521957.1"/>
    <property type="molecule type" value="Genomic_DNA"/>
</dbReference>
<dbReference type="EMBL" id="CAJNOT010006480">
    <property type="protein sequence ID" value="CAF1490341.1"/>
    <property type="molecule type" value="Genomic_DNA"/>
</dbReference>
<dbReference type="Proteomes" id="UP000663836">
    <property type="component" value="Unassembled WGS sequence"/>
</dbReference>
<evidence type="ECO:0000313" key="4">
    <source>
        <dbReference type="EMBL" id="CAF4097469.1"/>
    </source>
</evidence>
<name>A0A815STB0_9BILA</name>
<dbReference type="EMBL" id="CAJOBD010010018">
    <property type="protein sequence ID" value="CAF4145700.1"/>
    <property type="molecule type" value="Genomic_DNA"/>
</dbReference>
<accession>A0A815STB0</accession>
<organism evidence="2 7">
    <name type="scientific">Rotaria sordida</name>
    <dbReference type="NCBI Taxonomy" id="392033"/>
    <lineage>
        <taxon>Eukaryota</taxon>
        <taxon>Metazoa</taxon>
        <taxon>Spiralia</taxon>
        <taxon>Gnathifera</taxon>
        <taxon>Rotifera</taxon>
        <taxon>Eurotatoria</taxon>
        <taxon>Bdelloidea</taxon>
        <taxon>Philodinida</taxon>
        <taxon>Philodinidae</taxon>
        <taxon>Rotaria</taxon>
    </lineage>
</organism>
<dbReference type="EMBL" id="CAJNOO010009734">
    <property type="protein sequence ID" value="CAF1493948.1"/>
    <property type="molecule type" value="Genomic_DNA"/>
</dbReference>